<protein>
    <submittedName>
        <fullName evidence="1">Uncharacterized protein</fullName>
    </submittedName>
</protein>
<evidence type="ECO:0000313" key="1">
    <source>
        <dbReference type="EMBL" id="KAK2096987.1"/>
    </source>
</evidence>
<reference evidence="1 2" key="1">
    <citation type="submission" date="2023-05" db="EMBL/GenBank/DDBJ databases">
        <title>B98-5 Cell Line De Novo Hybrid Assembly: An Optical Mapping Approach.</title>
        <authorList>
            <person name="Kananen K."/>
            <person name="Auerbach J.A."/>
            <person name="Kautto E."/>
            <person name="Blachly J.S."/>
        </authorList>
    </citation>
    <scope>NUCLEOTIDE SEQUENCE [LARGE SCALE GENOMIC DNA]</scope>
    <source>
        <strain evidence="1">B95-8</strain>
        <tissue evidence="1">Cell line</tissue>
    </source>
</reference>
<dbReference type="EMBL" id="JASSZA010000012">
    <property type="protein sequence ID" value="KAK2096987.1"/>
    <property type="molecule type" value="Genomic_DNA"/>
</dbReference>
<comment type="caution">
    <text evidence="1">The sequence shown here is derived from an EMBL/GenBank/DDBJ whole genome shotgun (WGS) entry which is preliminary data.</text>
</comment>
<keyword evidence="2" id="KW-1185">Reference proteome</keyword>
<evidence type="ECO:0000313" key="2">
    <source>
        <dbReference type="Proteomes" id="UP001266305"/>
    </source>
</evidence>
<proteinExistence type="predicted"/>
<organism evidence="1 2">
    <name type="scientific">Saguinus oedipus</name>
    <name type="common">Cotton-top tamarin</name>
    <name type="synonym">Oedipomidas oedipus</name>
    <dbReference type="NCBI Taxonomy" id="9490"/>
    <lineage>
        <taxon>Eukaryota</taxon>
        <taxon>Metazoa</taxon>
        <taxon>Chordata</taxon>
        <taxon>Craniata</taxon>
        <taxon>Vertebrata</taxon>
        <taxon>Euteleostomi</taxon>
        <taxon>Mammalia</taxon>
        <taxon>Eutheria</taxon>
        <taxon>Euarchontoglires</taxon>
        <taxon>Primates</taxon>
        <taxon>Haplorrhini</taxon>
        <taxon>Platyrrhini</taxon>
        <taxon>Cebidae</taxon>
        <taxon>Callitrichinae</taxon>
        <taxon>Saguinus</taxon>
    </lineage>
</organism>
<name>A0ABQ9UIV5_SAGOE</name>
<sequence>MNSSVNDLPFTKPFTACSTLTSPVAVLFTPTLTQEHTCRALKRLHAVGLQECVFSSKAPYLLQPPSSLLRPSSSISSTVYASLNLALLLQGQIVKLLSLHLSQ</sequence>
<dbReference type="Proteomes" id="UP001266305">
    <property type="component" value="Unassembled WGS sequence"/>
</dbReference>
<gene>
    <name evidence="1" type="ORF">P7K49_026021</name>
</gene>
<accession>A0ABQ9UIV5</accession>